<protein>
    <recommendedName>
        <fullName evidence="3">Peptide chain release factor 1</fullName>
    </recommendedName>
</protein>
<evidence type="ECO:0008006" key="3">
    <source>
        <dbReference type="Google" id="ProtNLM"/>
    </source>
</evidence>
<accession>A0A558CC95</accession>
<dbReference type="Proteomes" id="UP000320011">
    <property type="component" value="Unassembled WGS sequence"/>
</dbReference>
<dbReference type="OrthoDB" id="5179393at2"/>
<dbReference type="SUPFAM" id="SSF55315">
    <property type="entry name" value="L30e-like"/>
    <property type="match status" value="1"/>
</dbReference>
<sequence>METTMLRPLVTAPGPFTSVYFEDSHDTEDAAKQLELKLRDLCEQLRAQHAPDASVHAIENAVRKGPRPSGRSGRALLATGDSVVVDERLTEPPAAPLTRVSDLPYLLPLTRYAEPGLKHVVAMVDQVNARVTAFDEHGREIGAEAVNTQDHPVHRTRGGGWAQYGIREHTEETIRRNVTEIAEEITRLAECTGAEMILLVGEIQGRRAVHEALPERLRGITQEVTHADVVDGLVSATKQRRLEAVLDRFRTEMGRPDGLAVQGLEAVTAALVEGNVETLLISDPGDEMVWTGVVPTQIAVTKAELSALGAAQAHQRRADEAVPVAAIAVGADLVGVDSDLTEGFGAILRHR</sequence>
<keyword evidence="2" id="KW-1185">Reference proteome</keyword>
<proteinExistence type="predicted"/>
<comment type="caution">
    <text evidence="1">The sequence shown here is derived from an EMBL/GenBank/DDBJ whole genome shotgun (WGS) entry which is preliminary data.</text>
</comment>
<dbReference type="AlphaFoldDB" id="A0A558CC95"/>
<dbReference type="EMBL" id="VJWX01000202">
    <property type="protein sequence ID" value="TVT46398.1"/>
    <property type="molecule type" value="Genomic_DNA"/>
</dbReference>
<evidence type="ECO:0000313" key="1">
    <source>
        <dbReference type="EMBL" id="TVT46398.1"/>
    </source>
</evidence>
<dbReference type="InterPro" id="IPR040701">
    <property type="entry name" value="Bact_RF_family2"/>
</dbReference>
<reference evidence="1 2" key="2">
    <citation type="submission" date="2019-08" db="EMBL/GenBank/DDBJ databases">
        <title>Amycolatopsis acidicola sp. nov., isolated from peat swamp forest soil.</title>
        <authorList>
            <person name="Srisuk N."/>
        </authorList>
    </citation>
    <scope>NUCLEOTIDE SEQUENCE [LARGE SCALE GENOMIC DNA]</scope>
    <source>
        <strain evidence="1 2">TBRC 6029</strain>
    </source>
</reference>
<organism evidence="1 2">
    <name type="scientific">Amycolatopsis rhizosphaerae</name>
    <dbReference type="NCBI Taxonomy" id="2053003"/>
    <lineage>
        <taxon>Bacteria</taxon>
        <taxon>Bacillati</taxon>
        <taxon>Actinomycetota</taxon>
        <taxon>Actinomycetes</taxon>
        <taxon>Pseudonocardiales</taxon>
        <taxon>Pseudonocardiaceae</taxon>
        <taxon>Amycolatopsis</taxon>
    </lineage>
</organism>
<gene>
    <name evidence="1" type="ORF">FNH05_20060</name>
</gene>
<reference evidence="1 2" key="1">
    <citation type="submission" date="2019-07" db="EMBL/GenBank/DDBJ databases">
        <authorList>
            <person name="Duangmal K."/>
            <person name="Teo W.F.A."/>
        </authorList>
    </citation>
    <scope>NUCLEOTIDE SEQUENCE [LARGE SCALE GENOMIC DNA]</scope>
    <source>
        <strain evidence="1 2">TBRC 6029</strain>
    </source>
</reference>
<dbReference type="InterPro" id="IPR029064">
    <property type="entry name" value="Ribosomal_eL30-like_sf"/>
</dbReference>
<name>A0A558CC95_9PSEU</name>
<dbReference type="Pfam" id="PF18844">
    <property type="entry name" value="baeRF_family2"/>
    <property type="match status" value="1"/>
</dbReference>
<dbReference type="Gene3D" id="3.30.1330.30">
    <property type="match status" value="1"/>
</dbReference>
<evidence type="ECO:0000313" key="2">
    <source>
        <dbReference type="Proteomes" id="UP000320011"/>
    </source>
</evidence>